<evidence type="ECO:0000313" key="3">
    <source>
        <dbReference type="Proteomes" id="UP000655273"/>
    </source>
</evidence>
<feature type="region of interest" description="Disordered" evidence="1">
    <location>
        <begin position="26"/>
        <end position="51"/>
    </location>
</feature>
<name>A0A927DJX2_9ENTR</name>
<reference evidence="2" key="1">
    <citation type="submission" date="2020-07" db="EMBL/GenBank/DDBJ databases">
        <title>Clinical and genomic characterization of carbapenemase-producing Enterobacterales causing secondary infections during the COVID-19 crisis at a New York City hospital.</title>
        <authorList>
            <person name="Gomez-Simmonds A."/>
            <person name="Annavajhala M.K."/>
            <person name="Uhlemann A.-C."/>
        </authorList>
    </citation>
    <scope>NUCLEOTIDE SEQUENCE</scope>
    <source>
        <strain evidence="2">NK1396</strain>
    </source>
</reference>
<dbReference type="EMBL" id="JACXTA010000001">
    <property type="protein sequence ID" value="MBD3706642.1"/>
    <property type="molecule type" value="Genomic_DNA"/>
</dbReference>
<comment type="caution">
    <text evidence="2">The sequence shown here is derived from an EMBL/GenBank/DDBJ whole genome shotgun (WGS) entry which is preliminary data.</text>
</comment>
<dbReference type="Proteomes" id="UP000655273">
    <property type="component" value="Unassembled WGS sequence"/>
</dbReference>
<evidence type="ECO:0000256" key="1">
    <source>
        <dbReference type="SAM" id="MobiDB-lite"/>
    </source>
</evidence>
<proteinExistence type="predicted"/>
<protein>
    <submittedName>
        <fullName evidence="2">Uncharacterized protein</fullName>
    </submittedName>
</protein>
<sequence length="51" mass="5528">MQKNPLTIEIDTVDALPAIEQQFFETSQQGKNSTATKIAEPTPASVLRGVL</sequence>
<dbReference type="AlphaFoldDB" id="A0A927DJX2"/>
<evidence type="ECO:0000313" key="2">
    <source>
        <dbReference type="EMBL" id="MBD3706642.1"/>
    </source>
</evidence>
<accession>A0A927DJX2</accession>
<gene>
    <name evidence="2" type="ORF">IE983_03390</name>
</gene>
<feature type="compositionally biased region" description="Polar residues" evidence="1">
    <location>
        <begin position="26"/>
        <end position="36"/>
    </location>
</feature>
<organism evidence="2 3">
    <name type="scientific">Enterobacter hormaechei</name>
    <dbReference type="NCBI Taxonomy" id="158836"/>
    <lineage>
        <taxon>Bacteria</taxon>
        <taxon>Pseudomonadati</taxon>
        <taxon>Pseudomonadota</taxon>
        <taxon>Gammaproteobacteria</taxon>
        <taxon>Enterobacterales</taxon>
        <taxon>Enterobacteriaceae</taxon>
        <taxon>Enterobacter</taxon>
        <taxon>Enterobacter cloacae complex</taxon>
    </lineage>
</organism>